<evidence type="ECO:0000256" key="1">
    <source>
        <dbReference type="SAM" id="MobiDB-lite"/>
    </source>
</evidence>
<evidence type="ECO:0000313" key="3">
    <source>
        <dbReference type="Proteomes" id="UP001187192"/>
    </source>
</evidence>
<gene>
    <name evidence="2" type="ORF">TIFTF001_030001</name>
</gene>
<dbReference type="AlphaFoldDB" id="A0AA88DWT2"/>
<proteinExistence type="predicted"/>
<dbReference type="EMBL" id="BTGU01000104">
    <property type="protein sequence ID" value="GMN60914.1"/>
    <property type="molecule type" value="Genomic_DNA"/>
</dbReference>
<feature type="region of interest" description="Disordered" evidence="1">
    <location>
        <begin position="92"/>
        <end position="123"/>
    </location>
</feature>
<dbReference type="Proteomes" id="UP001187192">
    <property type="component" value="Unassembled WGS sequence"/>
</dbReference>
<reference evidence="2" key="1">
    <citation type="submission" date="2023-07" db="EMBL/GenBank/DDBJ databases">
        <title>draft genome sequence of fig (Ficus carica).</title>
        <authorList>
            <person name="Takahashi T."/>
            <person name="Nishimura K."/>
        </authorList>
    </citation>
    <scope>NUCLEOTIDE SEQUENCE</scope>
</reference>
<sequence>MWVTEINDLECSSPAARRRRGWGLVVIGGVTGSVASCRLGSSGSQVGGLSLGVAGLEKRGREGGQIWPARDTRQGGGGRLGGRIFGLEEGGSLHQRRHGGAGGVGRTGRGQLQGVGRKSGLRPGGLSLLTSAGGADLVGGTKGSSLASRRVGLVTVVGGLRQCHGGACSSPAQGGPTSFFF</sequence>
<accession>A0AA88DWT2</accession>
<organism evidence="2 3">
    <name type="scientific">Ficus carica</name>
    <name type="common">Common fig</name>
    <dbReference type="NCBI Taxonomy" id="3494"/>
    <lineage>
        <taxon>Eukaryota</taxon>
        <taxon>Viridiplantae</taxon>
        <taxon>Streptophyta</taxon>
        <taxon>Embryophyta</taxon>
        <taxon>Tracheophyta</taxon>
        <taxon>Spermatophyta</taxon>
        <taxon>Magnoliopsida</taxon>
        <taxon>eudicotyledons</taxon>
        <taxon>Gunneridae</taxon>
        <taxon>Pentapetalae</taxon>
        <taxon>rosids</taxon>
        <taxon>fabids</taxon>
        <taxon>Rosales</taxon>
        <taxon>Moraceae</taxon>
        <taxon>Ficeae</taxon>
        <taxon>Ficus</taxon>
    </lineage>
</organism>
<comment type="caution">
    <text evidence="2">The sequence shown here is derived from an EMBL/GenBank/DDBJ whole genome shotgun (WGS) entry which is preliminary data.</text>
</comment>
<feature type="compositionally biased region" description="Gly residues" evidence="1">
    <location>
        <begin position="100"/>
        <end position="113"/>
    </location>
</feature>
<keyword evidence="3" id="KW-1185">Reference proteome</keyword>
<protein>
    <submittedName>
        <fullName evidence="2">Uncharacterized protein</fullName>
    </submittedName>
</protein>
<name>A0AA88DWT2_FICCA</name>
<evidence type="ECO:0000313" key="2">
    <source>
        <dbReference type="EMBL" id="GMN60914.1"/>
    </source>
</evidence>